<dbReference type="HOGENOM" id="CLU_3110421_0_0_1"/>
<proteinExistence type="predicted"/>
<dbReference type="PaxDb" id="2903-EOD29743"/>
<dbReference type="Proteomes" id="UP000013827">
    <property type="component" value="Unassembled WGS sequence"/>
</dbReference>
<dbReference type="AlphaFoldDB" id="A0A0D3K1V8"/>
<dbReference type="RefSeq" id="XP_005782172.1">
    <property type="nucleotide sequence ID" value="XM_005782115.1"/>
</dbReference>
<evidence type="ECO:0000313" key="1">
    <source>
        <dbReference type="EnsemblProtists" id="EOD29743"/>
    </source>
</evidence>
<name>A0A0D3K1V8_EMIH1</name>
<evidence type="ECO:0000313" key="2">
    <source>
        <dbReference type="Proteomes" id="UP000013827"/>
    </source>
</evidence>
<dbReference type="EnsemblProtists" id="EOD29743">
    <property type="protein sequence ID" value="EOD29743"/>
    <property type="gene ID" value="EMIHUDRAFT_233665"/>
</dbReference>
<dbReference type="KEGG" id="ehx:EMIHUDRAFT_233665"/>
<reference evidence="1" key="2">
    <citation type="submission" date="2024-10" db="UniProtKB">
        <authorList>
            <consortium name="EnsemblProtists"/>
        </authorList>
    </citation>
    <scope>IDENTIFICATION</scope>
</reference>
<reference evidence="2" key="1">
    <citation type="journal article" date="2013" name="Nature">
        <title>Pan genome of the phytoplankton Emiliania underpins its global distribution.</title>
        <authorList>
            <person name="Read B.A."/>
            <person name="Kegel J."/>
            <person name="Klute M.J."/>
            <person name="Kuo A."/>
            <person name="Lefebvre S.C."/>
            <person name="Maumus F."/>
            <person name="Mayer C."/>
            <person name="Miller J."/>
            <person name="Monier A."/>
            <person name="Salamov A."/>
            <person name="Young J."/>
            <person name="Aguilar M."/>
            <person name="Claverie J.M."/>
            <person name="Frickenhaus S."/>
            <person name="Gonzalez K."/>
            <person name="Herman E.K."/>
            <person name="Lin Y.C."/>
            <person name="Napier J."/>
            <person name="Ogata H."/>
            <person name="Sarno A.F."/>
            <person name="Shmutz J."/>
            <person name="Schroeder D."/>
            <person name="de Vargas C."/>
            <person name="Verret F."/>
            <person name="von Dassow P."/>
            <person name="Valentin K."/>
            <person name="Van de Peer Y."/>
            <person name="Wheeler G."/>
            <person name="Dacks J.B."/>
            <person name="Delwiche C.F."/>
            <person name="Dyhrman S.T."/>
            <person name="Glockner G."/>
            <person name="John U."/>
            <person name="Richards T."/>
            <person name="Worden A.Z."/>
            <person name="Zhang X."/>
            <person name="Grigoriev I.V."/>
            <person name="Allen A.E."/>
            <person name="Bidle K."/>
            <person name="Borodovsky M."/>
            <person name="Bowler C."/>
            <person name="Brownlee C."/>
            <person name="Cock J.M."/>
            <person name="Elias M."/>
            <person name="Gladyshev V.N."/>
            <person name="Groth M."/>
            <person name="Guda C."/>
            <person name="Hadaegh A."/>
            <person name="Iglesias-Rodriguez M.D."/>
            <person name="Jenkins J."/>
            <person name="Jones B.M."/>
            <person name="Lawson T."/>
            <person name="Leese F."/>
            <person name="Lindquist E."/>
            <person name="Lobanov A."/>
            <person name="Lomsadze A."/>
            <person name="Malik S.B."/>
            <person name="Marsh M.E."/>
            <person name="Mackinder L."/>
            <person name="Mock T."/>
            <person name="Mueller-Roeber B."/>
            <person name="Pagarete A."/>
            <person name="Parker M."/>
            <person name="Probert I."/>
            <person name="Quesneville H."/>
            <person name="Raines C."/>
            <person name="Rensing S.A."/>
            <person name="Riano-Pachon D.M."/>
            <person name="Richier S."/>
            <person name="Rokitta S."/>
            <person name="Shiraiwa Y."/>
            <person name="Soanes D.M."/>
            <person name="van der Giezen M."/>
            <person name="Wahlund T.M."/>
            <person name="Williams B."/>
            <person name="Wilson W."/>
            <person name="Wolfe G."/>
            <person name="Wurch L.L."/>
        </authorList>
    </citation>
    <scope>NUCLEOTIDE SEQUENCE</scope>
</reference>
<organism evidence="1 2">
    <name type="scientific">Emiliania huxleyi (strain CCMP1516)</name>
    <dbReference type="NCBI Taxonomy" id="280463"/>
    <lineage>
        <taxon>Eukaryota</taxon>
        <taxon>Haptista</taxon>
        <taxon>Haptophyta</taxon>
        <taxon>Prymnesiophyceae</taxon>
        <taxon>Isochrysidales</taxon>
        <taxon>Noelaerhabdaceae</taxon>
        <taxon>Emiliania</taxon>
    </lineage>
</organism>
<keyword evidence="2" id="KW-1185">Reference proteome</keyword>
<protein>
    <submittedName>
        <fullName evidence="1">Uncharacterized protein</fullName>
    </submittedName>
</protein>
<sequence>MWLLLMLEGELLMLGDFVLVALLADFLSLYAEAVKEGGLEANVSLNGAEMA</sequence>
<accession>A0A0D3K1V8</accession>
<dbReference type="GeneID" id="17275017"/>